<dbReference type="GO" id="GO:0032259">
    <property type="term" value="P:methylation"/>
    <property type="evidence" value="ECO:0007669"/>
    <property type="project" value="UniProtKB-KW"/>
</dbReference>
<keyword evidence="8" id="KW-1185">Reference proteome</keyword>
<dbReference type="OrthoDB" id="419617at2759"/>
<keyword evidence="6" id="KW-1133">Transmembrane helix</keyword>
<evidence type="ECO:0000313" key="7">
    <source>
        <dbReference type="EMBL" id="KAF8715897.1"/>
    </source>
</evidence>
<evidence type="ECO:0000256" key="4">
    <source>
        <dbReference type="ARBA" id="ARBA00041867"/>
    </source>
</evidence>
<accession>A0A835EWY8</accession>
<reference evidence="7" key="1">
    <citation type="submission" date="2020-07" db="EMBL/GenBank/DDBJ databases">
        <title>Genome sequence and genetic diversity analysis of an under-domesticated orphan crop, white fonio (Digitaria exilis).</title>
        <authorList>
            <person name="Bennetzen J.L."/>
            <person name="Chen S."/>
            <person name="Ma X."/>
            <person name="Wang X."/>
            <person name="Yssel A.E.J."/>
            <person name="Chaluvadi S.R."/>
            <person name="Johnson M."/>
            <person name="Gangashetty P."/>
            <person name="Hamidou F."/>
            <person name="Sanogo M.D."/>
            <person name="Zwaenepoel A."/>
            <person name="Wallace J."/>
            <person name="Van De Peer Y."/>
            <person name="Van Deynze A."/>
        </authorList>
    </citation>
    <scope>NUCLEOTIDE SEQUENCE</scope>
    <source>
        <tissue evidence="7">Leaves</tissue>
    </source>
</reference>
<proteinExistence type="inferred from homology"/>
<gene>
    <name evidence="7" type="ORF">HU200_026857</name>
</gene>
<comment type="similarity">
    <text evidence="3">Belongs to the methyltransferase superfamily. ETFBKMT family.</text>
</comment>
<evidence type="ECO:0000256" key="2">
    <source>
        <dbReference type="ARBA" id="ARBA00022679"/>
    </source>
</evidence>
<name>A0A835EWY8_9POAL</name>
<sequence length="452" mass="48481">MLPSLVRASHAPLRRLISSFSFSSPRSLSPRLPYVISSGGAGSLPPLILPLCAFSSPSRDSACGSSRGAQRGVGFCARAVDVSDEAPSTSAAAGYDLSAPYLSVRIRCLKQDAVSTTSRPLKPRFLKILTYLKQFHYDFPAIVRDNSSLHEMLNMQISITSIYADGEDVNSSVSSAASSAGLNYSPVYEISVGKQCDWVATMQDPQATNIIINPGLAFGAGEHPTTKLCLHFLLEVIKGGEHVLDYGTGTGVLGIAALKMGAAVATGIDIDPQAIISASENLLLNGLHPNQMPVYLVSTSAQPSSLPNPVDESGENKLINNLDLKSSRGTYDVVAANILLNPLLELVEDIVGYAKAGGIVAVSGILVEQVKEFDSNFLKASYLPEFIGLLICFFLYFFLLIIQVPKVKQIYSMYLDSILVSEMDGWACLQGTRRVAANSFSASQRAFDHTIF</sequence>
<protein>
    <recommendedName>
        <fullName evidence="5">ETFB lysine methyltransferase</fullName>
    </recommendedName>
    <alternativeName>
        <fullName evidence="4">Protein N-lysine methyltransferase METTL20</fullName>
    </alternativeName>
</protein>
<evidence type="ECO:0000256" key="3">
    <source>
        <dbReference type="ARBA" id="ARBA00037932"/>
    </source>
</evidence>
<evidence type="ECO:0000256" key="6">
    <source>
        <dbReference type="SAM" id="Phobius"/>
    </source>
</evidence>
<dbReference type="GO" id="GO:0005739">
    <property type="term" value="C:mitochondrion"/>
    <property type="evidence" value="ECO:0007669"/>
    <property type="project" value="TreeGrafter"/>
</dbReference>
<evidence type="ECO:0000256" key="5">
    <source>
        <dbReference type="ARBA" id="ARBA00042266"/>
    </source>
</evidence>
<evidence type="ECO:0000256" key="1">
    <source>
        <dbReference type="ARBA" id="ARBA00022603"/>
    </source>
</evidence>
<dbReference type="GO" id="GO:0016279">
    <property type="term" value="F:protein-lysine N-methyltransferase activity"/>
    <property type="evidence" value="ECO:0007669"/>
    <property type="project" value="TreeGrafter"/>
</dbReference>
<dbReference type="EMBL" id="JACEFO010001730">
    <property type="protein sequence ID" value="KAF8715897.1"/>
    <property type="molecule type" value="Genomic_DNA"/>
</dbReference>
<keyword evidence="2" id="KW-0808">Transferase</keyword>
<keyword evidence="1" id="KW-0489">Methyltransferase</keyword>
<dbReference type="InterPro" id="IPR029063">
    <property type="entry name" value="SAM-dependent_MTases_sf"/>
</dbReference>
<dbReference type="PANTHER" id="PTHR43648:SF1">
    <property type="entry name" value="ELECTRON TRANSFER FLAVOPROTEIN BETA SUBUNIT LYSINE METHYLTRANSFERASE"/>
    <property type="match status" value="1"/>
</dbReference>
<organism evidence="7 8">
    <name type="scientific">Digitaria exilis</name>
    <dbReference type="NCBI Taxonomy" id="1010633"/>
    <lineage>
        <taxon>Eukaryota</taxon>
        <taxon>Viridiplantae</taxon>
        <taxon>Streptophyta</taxon>
        <taxon>Embryophyta</taxon>
        <taxon>Tracheophyta</taxon>
        <taxon>Spermatophyta</taxon>
        <taxon>Magnoliopsida</taxon>
        <taxon>Liliopsida</taxon>
        <taxon>Poales</taxon>
        <taxon>Poaceae</taxon>
        <taxon>PACMAD clade</taxon>
        <taxon>Panicoideae</taxon>
        <taxon>Panicodae</taxon>
        <taxon>Paniceae</taxon>
        <taxon>Anthephorinae</taxon>
        <taxon>Digitaria</taxon>
    </lineage>
</organism>
<dbReference type="SUPFAM" id="SSF53335">
    <property type="entry name" value="S-adenosyl-L-methionine-dependent methyltransferases"/>
    <property type="match status" value="1"/>
</dbReference>
<feature type="transmembrane region" description="Helical" evidence="6">
    <location>
        <begin position="386"/>
        <end position="404"/>
    </location>
</feature>
<dbReference type="InterPro" id="IPR050078">
    <property type="entry name" value="Ribosomal_L11_MeTrfase_PrmA"/>
</dbReference>
<dbReference type="PANTHER" id="PTHR43648">
    <property type="entry name" value="ELECTRON TRANSFER FLAVOPROTEIN BETA SUBUNIT LYSINE METHYLTRANSFERASE"/>
    <property type="match status" value="1"/>
</dbReference>
<dbReference type="AlphaFoldDB" id="A0A835EWY8"/>
<dbReference type="Gene3D" id="3.40.50.150">
    <property type="entry name" value="Vaccinia Virus protein VP39"/>
    <property type="match status" value="1"/>
</dbReference>
<keyword evidence="6" id="KW-0812">Transmembrane</keyword>
<dbReference type="Proteomes" id="UP000636709">
    <property type="component" value="Unassembled WGS sequence"/>
</dbReference>
<comment type="caution">
    <text evidence="7">The sequence shown here is derived from an EMBL/GenBank/DDBJ whole genome shotgun (WGS) entry which is preliminary data.</text>
</comment>
<evidence type="ECO:0000313" key="8">
    <source>
        <dbReference type="Proteomes" id="UP000636709"/>
    </source>
</evidence>
<dbReference type="CDD" id="cd02440">
    <property type="entry name" value="AdoMet_MTases"/>
    <property type="match status" value="1"/>
</dbReference>
<dbReference type="Pfam" id="PF06325">
    <property type="entry name" value="PrmA"/>
    <property type="match status" value="1"/>
</dbReference>
<keyword evidence="6" id="KW-0472">Membrane</keyword>